<keyword evidence="2" id="KW-0012">Acyltransferase</keyword>
<evidence type="ECO:0000256" key="2">
    <source>
        <dbReference type="ARBA" id="ARBA00023315"/>
    </source>
</evidence>
<feature type="domain" description="N-acetyltransferase" evidence="3">
    <location>
        <begin position="29"/>
        <end position="172"/>
    </location>
</feature>
<proteinExistence type="predicted"/>
<dbReference type="PANTHER" id="PTHR43877">
    <property type="entry name" value="AMINOALKYLPHOSPHONATE N-ACETYLTRANSFERASE-RELATED-RELATED"/>
    <property type="match status" value="1"/>
</dbReference>
<dbReference type="RefSeq" id="WP_345375067.1">
    <property type="nucleotide sequence ID" value="NZ_BAABLM010000002.1"/>
</dbReference>
<evidence type="ECO:0000259" key="3">
    <source>
        <dbReference type="PROSITE" id="PS51186"/>
    </source>
</evidence>
<evidence type="ECO:0000313" key="4">
    <source>
        <dbReference type="EMBL" id="GAA4672244.1"/>
    </source>
</evidence>
<dbReference type="SUPFAM" id="SSF55729">
    <property type="entry name" value="Acyl-CoA N-acyltransferases (Nat)"/>
    <property type="match status" value="1"/>
</dbReference>
<evidence type="ECO:0000313" key="5">
    <source>
        <dbReference type="Proteomes" id="UP001501295"/>
    </source>
</evidence>
<comment type="caution">
    <text evidence="4">The sequence shown here is derived from an EMBL/GenBank/DDBJ whole genome shotgun (WGS) entry which is preliminary data.</text>
</comment>
<dbReference type="Gene3D" id="3.40.630.30">
    <property type="match status" value="1"/>
</dbReference>
<accession>A0ABP8VWQ0</accession>
<dbReference type="InterPro" id="IPR000182">
    <property type="entry name" value="GNAT_dom"/>
</dbReference>
<gene>
    <name evidence="4" type="ORF">GCM10025780_15420</name>
</gene>
<keyword evidence="5" id="KW-1185">Reference proteome</keyword>
<name>A0ABP8VWQ0_9MICO</name>
<organism evidence="4 5">
    <name type="scientific">Frondihabitans cladoniiphilus</name>
    <dbReference type="NCBI Taxonomy" id="715785"/>
    <lineage>
        <taxon>Bacteria</taxon>
        <taxon>Bacillati</taxon>
        <taxon>Actinomycetota</taxon>
        <taxon>Actinomycetes</taxon>
        <taxon>Micrococcales</taxon>
        <taxon>Microbacteriaceae</taxon>
        <taxon>Frondihabitans</taxon>
    </lineage>
</organism>
<dbReference type="PROSITE" id="PS51186">
    <property type="entry name" value="GNAT"/>
    <property type="match status" value="1"/>
</dbReference>
<keyword evidence="1" id="KW-0808">Transferase</keyword>
<dbReference type="Pfam" id="PF00583">
    <property type="entry name" value="Acetyltransf_1"/>
    <property type="match status" value="1"/>
</dbReference>
<dbReference type="PANTHER" id="PTHR43877:SF2">
    <property type="entry name" value="AMINOALKYLPHOSPHONATE N-ACETYLTRANSFERASE-RELATED"/>
    <property type="match status" value="1"/>
</dbReference>
<dbReference type="Proteomes" id="UP001501295">
    <property type="component" value="Unassembled WGS sequence"/>
</dbReference>
<dbReference type="EMBL" id="BAABLM010000002">
    <property type="protein sequence ID" value="GAA4672244.1"/>
    <property type="molecule type" value="Genomic_DNA"/>
</dbReference>
<reference evidence="5" key="1">
    <citation type="journal article" date="2019" name="Int. J. Syst. Evol. Microbiol.">
        <title>The Global Catalogue of Microorganisms (GCM) 10K type strain sequencing project: providing services to taxonomists for standard genome sequencing and annotation.</title>
        <authorList>
            <consortium name="The Broad Institute Genomics Platform"/>
            <consortium name="The Broad Institute Genome Sequencing Center for Infectious Disease"/>
            <person name="Wu L."/>
            <person name="Ma J."/>
        </authorList>
    </citation>
    <scope>NUCLEOTIDE SEQUENCE [LARGE SCALE GENOMIC DNA]</scope>
    <source>
        <strain evidence="5">JCM 18956</strain>
    </source>
</reference>
<dbReference type="InterPro" id="IPR050832">
    <property type="entry name" value="Bact_Acetyltransf"/>
</dbReference>
<dbReference type="InterPro" id="IPR016181">
    <property type="entry name" value="Acyl_CoA_acyltransferase"/>
</dbReference>
<sequence length="175" mass="19645">MTTTNDRTPTPTSADEFRYVAADGPEVQPLLRDLEREYDSRYGDIFGGAAQELSRYPAERFARPDGAFVLLVRDGVALAGGAFMRYDADTAEIKRVWTNADFRSQGLAKRVLAELEDEARRRGYAHIHLTTGPRQPEAVRLYLGAGYTPQFDTTLPADEVGVHPFRKSLTPWSHR</sequence>
<evidence type="ECO:0000256" key="1">
    <source>
        <dbReference type="ARBA" id="ARBA00022679"/>
    </source>
</evidence>
<protein>
    <submittedName>
        <fullName evidence="4">GNAT family N-acetyltransferase</fullName>
    </submittedName>
</protein>
<dbReference type="CDD" id="cd04301">
    <property type="entry name" value="NAT_SF"/>
    <property type="match status" value="1"/>
</dbReference>